<keyword evidence="3" id="KW-0732">Signal</keyword>
<sequence length="282" mass="29048">MMPFGPRQHAIPPLAALLFATTLVTAAPQKIAGYPGYSSQRNCAKLCFMYENISFDILGNQLGCLTQGSSVRQLADVSCYCRPDLEESAHQYLSQCISNPTGTLGQAPDAGCAGVGNTSVDEQAAIKIYDGYCATVRGPSTGNNSSSGGSSNSTGSGTGTSNGGSSGTGGGTSSSGGGSTTDNDSSSGKSSSEDDKGGLSKSDIIAIAVAVPGFIIACVSAYYGYKAVQKRKNAHSNGSDVAVPLQSHYGQPHVQVNSGWANPWQGNHQQQYGGYHHNNGWR</sequence>
<name>A0AAV9H817_9PEZI</name>
<dbReference type="Proteomes" id="UP001321749">
    <property type="component" value="Unassembled WGS sequence"/>
</dbReference>
<feature type="compositionally biased region" description="Low complexity" evidence="1">
    <location>
        <begin position="180"/>
        <end position="190"/>
    </location>
</feature>
<comment type="caution">
    <text evidence="4">The sequence shown here is derived from an EMBL/GenBank/DDBJ whole genome shotgun (WGS) entry which is preliminary data.</text>
</comment>
<feature type="signal peptide" evidence="3">
    <location>
        <begin position="1"/>
        <end position="26"/>
    </location>
</feature>
<feature type="transmembrane region" description="Helical" evidence="2">
    <location>
        <begin position="204"/>
        <end position="225"/>
    </location>
</feature>
<feature type="compositionally biased region" description="Gly residues" evidence="1">
    <location>
        <begin position="156"/>
        <end position="179"/>
    </location>
</feature>
<protein>
    <submittedName>
        <fullName evidence="4">Uncharacterized protein</fullName>
    </submittedName>
</protein>
<keyword evidence="2" id="KW-0812">Transmembrane</keyword>
<evidence type="ECO:0000256" key="2">
    <source>
        <dbReference type="SAM" id="Phobius"/>
    </source>
</evidence>
<keyword evidence="2" id="KW-1133">Transmembrane helix</keyword>
<evidence type="ECO:0000313" key="4">
    <source>
        <dbReference type="EMBL" id="KAK4456685.1"/>
    </source>
</evidence>
<gene>
    <name evidence="4" type="ORF">QBC42DRAFT_301800</name>
</gene>
<keyword evidence="2" id="KW-0472">Membrane</keyword>
<accession>A0AAV9H817</accession>
<reference evidence="4" key="2">
    <citation type="submission" date="2023-06" db="EMBL/GenBank/DDBJ databases">
        <authorList>
            <consortium name="Lawrence Berkeley National Laboratory"/>
            <person name="Mondo S.J."/>
            <person name="Hensen N."/>
            <person name="Bonometti L."/>
            <person name="Westerberg I."/>
            <person name="Brannstrom I.O."/>
            <person name="Guillou S."/>
            <person name="Cros-Aarteil S."/>
            <person name="Calhoun S."/>
            <person name="Haridas S."/>
            <person name="Kuo A."/>
            <person name="Pangilinan J."/>
            <person name="Riley R."/>
            <person name="Labutti K."/>
            <person name="Andreopoulos B."/>
            <person name="Lipzen A."/>
            <person name="Chen C."/>
            <person name="Yanf M."/>
            <person name="Daum C."/>
            <person name="Ng V."/>
            <person name="Clum A."/>
            <person name="Steindorff A."/>
            <person name="Ohm R."/>
            <person name="Martin F."/>
            <person name="Silar P."/>
            <person name="Natvig D."/>
            <person name="Lalanne C."/>
            <person name="Gautier V."/>
            <person name="Ament-Velasquez S.L."/>
            <person name="Kruys A."/>
            <person name="Hutchinson M.I."/>
            <person name="Powell A.J."/>
            <person name="Barry K."/>
            <person name="Miller A.N."/>
            <person name="Grigoriev I.V."/>
            <person name="Debuchy R."/>
            <person name="Gladieux P."/>
            <person name="Thoren M.H."/>
            <person name="Johannesson H."/>
        </authorList>
    </citation>
    <scope>NUCLEOTIDE SEQUENCE</scope>
    <source>
        <strain evidence="4">PSN324</strain>
    </source>
</reference>
<reference evidence="4" key="1">
    <citation type="journal article" date="2023" name="Mol. Phylogenet. Evol.">
        <title>Genome-scale phylogeny and comparative genomics of the fungal order Sordariales.</title>
        <authorList>
            <person name="Hensen N."/>
            <person name="Bonometti L."/>
            <person name="Westerberg I."/>
            <person name="Brannstrom I.O."/>
            <person name="Guillou S."/>
            <person name="Cros-Aarteil S."/>
            <person name="Calhoun S."/>
            <person name="Haridas S."/>
            <person name="Kuo A."/>
            <person name="Mondo S."/>
            <person name="Pangilinan J."/>
            <person name="Riley R."/>
            <person name="LaButti K."/>
            <person name="Andreopoulos B."/>
            <person name="Lipzen A."/>
            <person name="Chen C."/>
            <person name="Yan M."/>
            <person name="Daum C."/>
            <person name="Ng V."/>
            <person name="Clum A."/>
            <person name="Steindorff A."/>
            <person name="Ohm R.A."/>
            <person name="Martin F."/>
            <person name="Silar P."/>
            <person name="Natvig D.O."/>
            <person name="Lalanne C."/>
            <person name="Gautier V."/>
            <person name="Ament-Velasquez S.L."/>
            <person name="Kruys A."/>
            <person name="Hutchinson M.I."/>
            <person name="Powell A.J."/>
            <person name="Barry K."/>
            <person name="Miller A.N."/>
            <person name="Grigoriev I.V."/>
            <person name="Debuchy R."/>
            <person name="Gladieux P."/>
            <person name="Hiltunen Thoren M."/>
            <person name="Johannesson H."/>
        </authorList>
    </citation>
    <scope>NUCLEOTIDE SEQUENCE</scope>
    <source>
        <strain evidence="4">PSN324</strain>
    </source>
</reference>
<feature type="chain" id="PRO_5043698532" evidence="3">
    <location>
        <begin position="27"/>
        <end position="282"/>
    </location>
</feature>
<proteinExistence type="predicted"/>
<evidence type="ECO:0000256" key="1">
    <source>
        <dbReference type="SAM" id="MobiDB-lite"/>
    </source>
</evidence>
<dbReference type="AlphaFoldDB" id="A0AAV9H817"/>
<evidence type="ECO:0000313" key="5">
    <source>
        <dbReference type="Proteomes" id="UP001321749"/>
    </source>
</evidence>
<feature type="compositionally biased region" description="Low complexity" evidence="1">
    <location>
        <begin position="141"/>
        <end position="155"/>
    </location>
</feature>
<dbReference type="EMBL" id="MU865177">
    <property type="protein sequence ID" value="KAK4456685.1"/>
    <property type="molecule type" value="Genomic_DNA"/>
</dbReference>
<keyword evidence="5" id="KW-1185">Reference proteome</keyword>
<evidence type="ECO:0000256" key="3">
    <source>
        <dbReference type="SAM" id="SignalP"/>
    </source>
</evidence>
<organism evidence="4 5">
    <name type="scientific">Cladorrhinum samala</name>
    <dbReference type="NCBI Taxonomy" id="585594"/>
    <lineage>
        <taxon>Eukaryota</taxon>
        <taxon>Fungi</taxon>
        <taxon>Dikarya</taxon>
        <taxon>Ascomycota</taxon>
        <taxon>Pezizomycotina</taxon>
        <taxon>Sordariomycetes</taxon>
        <taxon>Sordariomycetidae</taxon>
        <taxon>Sordariales</taxon>
        <taxon>Podosporaceae</taxon>
        <taxon>Cladorrhinum</taxon>
    </lineage>
</organism>
<feature type="region of interest" description="Disordered" evidence="1">
    <location>
        <begin position="141"/>
        <end position="198"/>
    </location>
</feature>